<evidence type="ECO:0000313" key="2">
    <source>
        <dbReference type="Proteomes" id="UP000198661"/>
    </source>
</evidence>
<sequence>MYWRRVRMIVITAILLFLAAKGAYDILRPPPAPAATGTATDKNEPVNPESRKGAENYAVYFTHFWLTGNLEEAKKFAAVGFDPPPFGKPRKVESIIAWDMKPLGKEKVAVTVRALLDEGQIVYLSVPVAVRQNRFGVVGLPTFVPEPVPAEAPKEKSLPQVTDSSTTREARSLVESFFRQYTKGTPQDLALLYSDSRPRRVLSPSLKAEYGGLERIEVSQPKKDELHIVARVRLTIDGEAVPQSFEFRAEKSGNRWLIKKTIPEIPRE</sequence>
<keyword evidence="2" id="KW-1185">Reference proteome</keyword>
<evidence type="ECO:0000313" key="1">
    <source>
        <dbReference type="EMBL" id="SFG17566.1"/>
    </source>
</evidence>
<dbReference type="AlphaFoldDB" id="A0A1I2PVC6"/>
<dbReference type="InterPro" id="IPR035628">
    <property type="entry name" value="TcpC_C"/>
</dbReference>
<dbReference type="Pfam" id="PF12642">
    <property type="entry name" value="TpcC"/>
    <property type="match status" value="1"/>
</dbReference>
<organism evidence="1 2">
    <name type="scientific">Planifilum fulgidum</name>
    <dbReference type="NCBI Taxonomy" id="201973"/>
    <lineage>
        <taxon>Bacteria</taxon>
        <taxon>Bacillati</taxon>
        <taxon>Bacillota</taxon>
        <taxon>Bacilli</taxon>
        <taxon>Bacillales</taxon>
        <taxon>Thermoactinomycetaceae</taxon>
        <taxon>Planifilum</taxon>
    </lineage>
</organism>
<dbReference type="STRING" id="201973.SAMN04488025_11926"/>
<dbReference type="EMBL" id="FOOK01000019">
    <property type="protein sequence ID" value="SFG17566.1"/>
    <property type="molecule type" value="Genomic_DNA"/>
</dbReference>
<dbReference type="RefSeq" id="WP_177199113.1">
    <property type="nucleotide sequence ID" value="NZ_FOOK01000019.1"/>
</dbReference>
<accession>A0A1I2PVC6</accession>
<dbReference type="InterPro" id="IPR024735">
    <property type="entry name" value="TcpC"/>
</dbReference>
<reference evidence="1 2" key="1">
    <citation type="submission" date="2016-10" db="EMBL/GenBank/DDBJ databases">
        <authorList>
            <person name="de Groot N.N."/>
        </authorList>
    </citation>
    <scope>NUCLEOTIDE SEQUENCE [LARGE SCALE GENOMIC DNA]</scope>
    <source>
        <strain evidence="1 2">DSM 44945</strain>
    </source>
</reference>
<protein>
    <submittedName>
        <fullName evidence="1">Conjugative transposon protein TcpC</fullName>
    </submittedName>
</protein>
<dbReference type="Gene3D" id="3.10.450.540">
    <property type="match status" value="1"/>
</dbReference>
<gene>
    <name evidence="1" type="ORF">SAMN04488025_11926</name>
</gene>
<name>A0A1I2PVC6_9BACL</name>
<dbReference type="Proteomes" id="UP000198661">
    <property type="component" value="Unassembled WGS sequence"/>
</dbReference>
<proteinExistence type="predicted"/>
<dbReference type="CDD" id="cd16428">
    <property type="entry name" value="TcpC_C"/>
    <property type="match status" value="1"/>
</dbReference>